<dbReference type="Proteomes" id="UP000774570">
    <property type="component" value="Unassembled WGS sequence"/>
</dbReference>
<evidence type="ECO:0000313" key="3">
    <source>
        <dbReference type="Proteomes" id="UP000774570"/>
    </source>
</evidence>
<evidence type="ECO:0000313" key="2">
    <source>
        <dbReference type="EMBL" id="MBW8486813.1"/>
    </source>
</evidence>
<keyword evidence="3" id="KW-1185">Reference proteome</keyword>
<comment type="caution">
    <text evidence="2">The sequence shown here is derived from an EMBL/GenBank/DDBJ whole genome shotgun (WGS) entry which is preliminary data.</text>
</comment>
<protein>
    <recommendedName>
        <fullName evidence="4">Hydrophobic W protein</fullName>
    </recommendedName>
</protein>
<accession>A0ABS7G281</accession>
<dbReference type="RefSeq" id="WP_220170055.1">
    <property type="nucleotide sequence ID" value="NZ_JAIBOA010000027.1"/>
</dbReference>
<feature type="signal peptide" evidence="1">
    <location>
        <begin position="1"/>
        <end position="33"/>
    </location>
</feature>
<gene>
    <name evidence="2" type="ORF">K1Y72_30900</name>
</gene>
<name>A0ABS7G281_9ACTN</name>
<sequence length="178" mass="19067">MTTTFRRLRPGRALAALALAGTAVLAPTVPAHASSGDLCYRVQVATKGWAGWECNGAWAGTMGKALPIMAVQFKTSVGQVCMGAHRSDYGWDGRDVCAKPGQVQQIGDPSTTPIEAIRFYGRGANGDWIDGNAYVRNTGWLPGKSVSDVWNVPTQSYIAMIGTTGEAKSIETLWFAWI</sequence>
<organism evidence="2 3">
    <name type="scientific">Actinomadura parmotrematis</name>
    <dbReference type="NCBI Taxonomy" id="2864039"/>
    <lineage>
        <taxon>Bacteria</taxon>
        <taxon>Bacillati</taxon>
        <taxon>Actinomycetota</taxon>
        <taxon>Actinomycetes</taxon>
        <taxon>Streptosporangiales</taxon>
        <taxon>Thermomonosporaceae</taxon>
        <taxon>Actinomadura</taxon>
    </lineage>
</organism>
<evidence type="ECO:0008006" key="4">
    <source>
        <dbReference type="Google" id="ProtNLM"/>
    </source>
</evidence>
<dbReference type="InterPro" id="IPR006637">
    <property type="entry name" value="ChW"/>
</dbReference>
<reference evidence="2 3" key="1">
    <citation type="submission" date="2021-07" db="EMBL/GenBank/DDBJ databases">
        <title>Actinomadura sp. PM05-2 isolated from lichen.</title>
        <authorList>
            <person name="Somphong A."/>
            <person name="Phongsopitanun W."/>
            <person name="Tanasupawat S."/>
            <person name="Peongsungnone V."/>
        </authorList>
    </citation>
    <scope>NUCLEOTIDE SEQUENCE [LARGE SCALE GENOMIC DNA]</scope>
    <source>
        <strain evidence="2 3">PM05-2</strain>
    </source>
</reference>
<dbReference type="EMBL" id="JAIBOA010000027">
    <property type="protein sequence ID" value="MBW8486813.1"/>
    <property type="molecule type" value="Genomic_DNA"/>
</dbReference>
<evidence type="ECO:0000256" key="1">
    <source>
        <dbReference type="SAM" id="SignalP"/>
    </source>
</evidence>
<dbReference type="Pfam" id="PF07538">
    <property type="entry name" value="ChW"/>
    <property type="match status" value="1"/>
</dbReference>
<proteinExistence type="predicted"/>
<feature type="chain" id="PRO_5045684499" description="Hydrophobic W protein" evidence="1">
    <location>
        <begin position="34"/>
        <end position="178"/>
    </location>
</feature>
<keyword evidence="1" id="KW-0732">Signal</keyword>